<evidence type="ECO:0000259" key="7">
    <source>
        <dbReference type="PROSITE" id="PS51828"/>
    </source>
</evidence>
<keyword evidence="9" id="KW-1185">Reference proteome</keyword>
<dbReference type="AlphaFoldDB" id="A7T1R4"/>
<organism evidence="8 9">
    <name type="scientific">Nematostella vectensis</name>
    <name type="common">Starlet sea anemone</name>
    <dbReference type="NCBI Taxonomy" id="45351"/>
    <lineage>
        <taxon>Eukaryota</taxon>
        <taxon>Metazoa</taxon>
        <taxon>Cnidaria</taxon>
        <taxon>Anthozoa</taxon>
        <taxon>Hexacorallia</taxon>
        <taxon>Actiniaria</taxon>
        <taxon>Edwardsiidae</taxon>
        <taxon>Nematostella</taxon>
    </lineage>
</organism>
<comment type="caution">
    <text evidence="6">Lacks conserved residue(s) required for the propagation of feature annotation.</text>
</comment>
<dbReference type="PhylomeDB" id="A7T1R4"/>
<feature type="domain" description="Pentraxin (PTX)" evidence="7">
    <location>
        <begin position="1"/>
        <end position="109"/>
    </location>
</feature>
<dbReference type="PANTHER" id="PTHR19277">
    <property type="entry name" value="PENTRAXIN"/>
    <property type="match status" value="1"/>
</dbReference>
<dbReference type="InterPro" id="IPR051360">
    <property type="entry name" value="Neuronal_Pentraxin_Related"/>
</dbReference>
<dbReference type="PANTHER" id="PTHR19277:SF125">
    <property type="entry name" value="B6"/>
    <property type="match status" value="1"/>
</dbReference>
<dbReference type="InterPro" id="IPR001759">
    <property type="entry name" value="PTX_dom"/>
</dbReference>
<evidence type="ECO:0000256" key="4">
    <source>
        <dbReference type="ARBA" id="ARBA00023157"/>
    </source>
</evidence>
<evidence type="ECO:0000256" key="3">
    <source>
        <dbReference type="ARBA" id="ARBA00022837"/>
    </source>
</evidence>
<keyword evidence="5" id="KW-0325">Glycoprotein</keyword>
<evidence type="ECO:0000313" key="8">
    <source>
        <dbReference type="EMBL" id="EDO30108.1"/>
    </source>
</evidence>
<reference evidence="8 9" key="1">
    <citation type="journal article" date="2007" name="Science">
        <title>Sea anemone genome reveals ancestral eumetazoan gene repertoire and genomic organization.</title>
        <authorList>
            <person name="Putnam N.H."/>
            <person name="Srivastava M."/>
            <person name="Hellsten U."/>
            <person name="Dirks B."/>
            <person name="Chapman J."/>
            <person name="Salamov A."/>
            <person name="Terry A."/>
            <person name="Shapiro H."/>
            <person name="Lindquist E."/>
            <person name="Kapitonov V.V."/>
            <person name="Jurka J."/>
            <person name="Genikhovich G."/>
            <person name="Grigoriev I.V."/>
            <person name="Lucas S.M."/>
            <person name="Steele R.E."/>
            <person name="Finnerty J.R."/>
            <person name="Technau U."/>
            <person name="Martindale M.Q."/>
            <person name="Rokhsar D.S."/>
        </authorList>
    </citation>
    <scope>NUCLEOTIDE SEQUENCE [LARGE SCALE GENOMIC DNA]</scope>
    <source>
        <strain evidence="9">CH2 X CH6</strain>
    </source>
</reference>
<dbReference type="Gene3D" id="2.60.120.200">
    <property type="match status" value="1"/>
</dbReference>
<dbReference type="EMBL" id="DS470149">
    <property type="protein sequence ID" value="EDO30108.1"/>
    <property type="molecule type" value="Genomic_DNA"/>
</dbReference>
<feature type="non-terminal residue" evidence="8">
    <location>
        <position position="109"/>
    </location>
</feature>
<evidence type="ECO:0000256" key="1">
    <source>
        <dbReference type="ARBA" id="ARBA00001913"/>
    </source>
</evidence>
<dbReference type="SUPFAM" id="SSF49899">
    <property type="entry name" value="Concanavalin A-like lectins/glucanases"/>
    <property type="match status" value="1"/>
</dbReference>
<keyword evidence="2" id="KW-0479">Metal-binding</keyword>
<accession>A7T1R4</accession>
<dbReference type="KEGG" id="nve:5500826"/>
<dbReference type="PROSITE" id="PS51828">
    <property type="entry name" value="PTX_2"/>
    <property type="match status" value="1"/>
</dbReference>
<dbReference type="Proteomes" id="UP000001593">
    <property type="component" value="Unassembled WGS sequence"/>
</dbReference>
<dbReference type="InterPro" id="IPR013320">
    <property type="entry name" value="ConA-like_dom_sf"/>
</dbReference>
<gene>
    <name evidence="8" type="ORF">NEMVEDRAFT_v1g142130</name>
</gene>
<evidence type="ECO:0000256" key="5">
    <source>
        <dbReference type="ARBA" id="ARBA00023180"/>
    </source>
</evidence>
<proteinExistence type="predicted"/>
<dbReference type="Pfam" id="PF00354">
    <property type="entry name" value="Pentaxin"/>
    <property type="match status" value="1"/>
</dbReference>
<keyword evidence="3" id="KW-0106">Calcium</keyword>
<dbReference type="PRINTS" id="PR00895">
    <property type="entry name" value="PENTAXIN"/>
</dbReference>
<sequence>MKYSQPLKGAWHHICIKWSSTGGIWSFFVDGAKRGQGSTLSPGHNITSPGKLVIGQIQKVMVGGFDASKSFVGVISRFNVWSELISDGAIALLAQTCGRETGNLIDWRE</sequence>
<protein>
    <recommendedName>
        <fullName evidence="7">Pentraxin (PTX) domain-containing protein</fullName>
    </recommendedName>
</protein>
<comment type="cofactor">
    <cofactor evidence="1">
        <name>Ca(2+)</name>
        <dbReference type="ChEBI" id="CHEBI:29108"/>
    </cofactor>
</comment>
<dbReference type="STRING" id="45351.A7T1R4"/>
<dbReference type="HOGENOM" id="CLU_156979_0_0_1"/>
<name>A7T1R4_NEMVE</name>
<evidence type="ECO:0000256" key="2">
    <source>
        <dbReference type="ARBA" id="ARBA00022723"/>
    </source>
</evidence>
<dbReference type="InParanoid" id="A7T1R4"/>
<dbReference type="GO" id="GO:0046872">
    <property type="term" value="F:metal ion binding"/>
    <property type="evidence" value="ECO:0007669"/>
    <property type="project" value="UniProtKB-KW"/>
</dbReference>
<evidence type="ECO:0000313" key="9">
    <source>
        <dbReference type="Proteomes" id="UP000001593"/>
    </source>
</evidence>
<evidence type="ECO:0000256" key="6">
    <source>
        <dbReference type="PROSITE-ProRule" id="PRU01172"/>
    </source>
</evidence>
<keyword evidence="4" id="KW-1015">Disulfide bond</keyword>